<evidence type="ECO:0000256" key="4">
    <source>
        <dbReference type="ARBA" id="ARBA00008625"/>
    </source>
</evidence>
<evidence type="ECO:0000256" key="6">
    <source>
        <dbReference type="ARBA" id="ARBA00022475"/>
    </source>
</evidence>
<dbReference type="AlphaFoldDB" id="A0ABD0X2P5"/>
<keyword evidence="9" id="KW-0965">Cell junction</keyword>
<dbReference type="GO" id="GO:0051301">
    <property type="term" value="P:cell division"/>
    <property type="evidence" value="ECO:0007669"/>
    <property type="project" value="UniProtKB-KW"/>
</dbReference>
<comment type="subcellular location">
    <subcellularLocation>
        <location evidence="2">Cell junction</location>
        <location evidence="2">Tight junction</location>
    </subcellularLocation>
    <subcellularLocation>
        <location evidence="1">Cell membrane</location>
    </subcellularLocation>
    <subcellularLocation>
        <location evidence="3">Cytoplasm</location>
    </subcellularLocation>
</comment>
<feature type="region of interest" description="Disordered" evidence="12">
    <location>
        <begin position="335"/>
        <end position="374"/>
    </location>
</feature>
<dbReference type="GO" id="GO:0005737">
    <property type="term" value="C:cytoplasm"/>
    <property type="evidence" value="ECO:0007669"/>
    <property type="project" value="UniProtKB-SubCell"/>
</dbReference>
<keyword evidence="6" id="KW-1003">Cell membrane</keyword>
<comment type="similarity">
    <text evidence="4">Belongs to the PAR6 family.</text>
</comment>
<keyword evidence="7" id="KW-0963">Cytoplasm</keyword>
<dbReference type="SMART" id="SM00228">
    <property type="entry name" value="PDZ"/>
    <property type="match status" value="1"/>
</dbReference>
<reference evidence="15 16" key="1">
    <citation type="submission" date="2024-06" db="EMBL/GenBank/DDBJ databases">
        <authorList>
            <person name="Pan Q."/>
            <person name="Wen M."/>
            <person name="Jouanno E."/>
            <person name="Zahm M."/>
            <person name="Klopp C."/>
            <person name="Cabau C."/>
            <person name="Louis A."/>
            <person name="Berthelot C."/>
            <person name="Parey E."/>
            <person name="Roest Crollius H."/>
            <person name="Montfort J."/>
            <person name="Robinson-Rechavi M."/>
            <person name="Bouchez O."/>
            <person name="Lampietro C."/>
            <person name="Lopez Roques C."/>
            <person name="Donnadieu C."/>
            <person name="Postlethwait J."/>
            <person name="Bobe J."/>
            <person name="Verreycken H."/>
            <person name="Guiguen Y."/>
        </authorList>
    </citation>
    <scope>NUCLEOTIDE SEQUENCE [LARGE SCALE GENOMIC DNA]</scope>
    <source>
        <strain evidence="15">Up_M1</strain>
        <tissue evidence="15">Testis</tissue>
    </source>
</reference>
<evidence type="ECO:0000256" key="8">
    <source>
        <dbReference type="ARBA" id="ARBA00022618"/>
    </source>
</evidence>
<feature type="domain" description="PDZ" evidence="13">
    <location>
        <begin position="185"/>
        <end position="278"/>
    </location>
</feature>
<keyword evidence="10" id="KW-0472">Membrane</keyword>
<dbReference type="Pfam" id="PF00564">
    <property type="entry name" value="PB1"/>
    <property type="match status" value="1"/>
</dbReference>
<keyword evidence="5" id="KW-0796">Tight junction</keyword>
<dbReference type="InterPro" id="IPR053793">
    <property type="entry name" value="PB1-like"/>
</dbReference>
<evidence type="ECO:0000256" key="7">
    <source>
        <dbReference type="ARBA" id="ARBA00022490"/>
    </source>
</evidence>
<dbReference type="Pfam" id="PF00595">
    <property type="entry name" value="PDZ"/>
    <property type="match status" value="1"/>
</dbReference>
<dbReference type="InterPro" id="IPR001478">
    <property type="entry name" value="PDZ"/>
</dbReference>
<dbReference type="InterPro" id="IPR051741">
    <property type="entry name" value="PAR6_homolog"/>
</dbReference>
<evidence type="ECO:0000259" key="13">
    <source>
        <dbReference type="PROSITE" id="PS50106"/>
    </source>
</evidence>
<evidence type="ECO:0000256" key="12">
    <source>
        <dbReference type="SAM" id="MobiDB-lite"/>
    </source>
</evidence>
<evidence type="ECO:0000256" key="10">
    <source>
        <dbReference type="ARBA" id="ARBA00023136"/>
    </source>
</evidence>
<dbReference type="PROSITE" id="PS50106">
    <property type="entry name" value="PDZ"/>
    <property type="match status" value="1"/>
</dbReference>
<sequence length="458" mass="51328">MPCIWIELNTLNPQRRYSADLKNIIMNRSLSKSYSSLQYCAIVEVKSKYGAEFRRFSLDRFNPGEFQNFYKLILRLHRLTGIDVMIGYADIHGELLPINNDDNFRKAVSNAPTILRIFLQRQEEVDYSSSGPNAMVTRRRIVPAIPLPRSNFNPKRPVVHISRPLDFRPVSSIIDADVLPESQRRVRLYRQGSEKPLGFYIRDGTTVRVTPHGLEKLPGIFISRLVPGGLAESTGLLAINDEVLEVNGIEVVGKVLDQVTDMMVANSHNLIITVKPVSQRNNIVRASSWVSGINTDSVSSLDSQSYQRTPANVGAHTFADDELQSDDDVVVERRLKNSSHRSSPSTVSSSQVWAQQVPSPMASPRLSTSRPSRQPYTVISSPFYKSQPSLNGAAVANLDLRLERDLTFQQHHGSSPAIREMNEGVFNHSSLLNLRTELRRSLLLQRGGVEEDGMVVTL</sequence>
<dbReference type="FunFam" id="2.30.42.10:FF:000030">
    <property type="entry name" value="Partitioning defective 6 homolog beta"/>
    <property type="match status" value="1"/>
</dbReference>
<feature type="domain" description="PB1" evidence="14">
    <location>
        <begin position="42"/>
        <end position="122"/>
    </location>
</feature>
<dbReference type="PANTHER" id="PTHR14102:SF3">
    <property type="entry name" value="PARTITIONING DEFECTIVE 6 HOMOLOG GAMMA"/>
    <property type="match status" value="1"/>
</dbReference>
<dbReference type="Gene3D" id="3.10.20.90">
    <property type="entry name" value="Phosphatidylinositol 3-kinase Catalytic Subunit, Chain A, domain 1"/>
    <property type="match status" value="1"/>
</dbReference>
<evidence type="ECO:0000313" key="15">
    <source>
        <dbReference type="EMBL" id="KAL0985494.1"/>
    </source>
</evidence>
<dbReference type="InterPro" id="IPR000270">
    <property type="entry name" value="PB1_dom"/>
</dbReference>
<evidence type="ECO:0000313" key="16">
    <source>
        <dbReference type="Proteomes" id="UP001557470"/>
    </source>
</evidence>
<dbReference type="InterPro" id="IPR034868">
    <property type="entry name" value="PB1_Par6"/>
</dbReference>
<dbReference type="FunFam" id="3.10.20.90:FF:000031">
    <property type="entry name" value="Partitioning defective 6 homolog alpha"/>
    <property type="match status" value="1"/>
</dbReference>
<dbReference type="EMBL" id="JAGEUA010000004">
    <property type="protein sequence ID" value="KAL0985494.1"/>
    <property type="molecule type" value="Genomic_DNA"/>
</dbReference>
<dbReference type="SMART" id="SM00666">
    <property type="entry name" value="PB1"/>
    <property type="match status" value="1"/>
</dbReference>
<protein>
    <submittedName>
        <fullName evidence="15">Uncharacterized protein</fullName>
    </submittedName>
</protein>
<accession>A0ABD0X2P5</accession>
<evidence type="ECO:0000256" key="3">
    <source>
        <dbReference type="ARBA" id="ARBA00004496"/>
    </source>
</evidence>
<dbReference type="SUPFAM" id="SSF50156">
    <property type="entry name" value="PDZ domain-like"/>
    <property type="match status" value="1"/>
</dbReference>
<dbReference type="GO" id="GO:0005923">
    <property type="term" value="C:bicellular tight junction"/>
    <property type="evidence" value="ECO:0007669"/>
    <property type="project" value="UniProtKB-SubCell"/>
</dbReference>
<organism evidence="15 16">
    <name type="scientific">Umbra pygmaea</name>
    <name type="common">Eastern mudminnow</name>
    <dbReference type="NCBI Taxonomy" id="75934"/>
    <lineage>
        <taxon>Eukaryota</taxon>
        <taxon>Metazoa</taxon>
        <taxon>Chordata</taxon>
        <taxon>Craniata</taxon>
        <taxon>Vertebrata</taxon>
        <taxon>Euteleostomi</taxon>
        <taxon>Actinopterygii</taxon>
        <taxon>Neopterygii</taxon>
        <taxon>Teleostei</taxon>
        <taxon>Protacanthopterygii</taxon>
        <taxon>Esociformes</taxon>
        <taxon>Umbridae</taxon>
        <taxon>Umbra</taxon>
    </lineage>
</organism>
<evidence type="ECO:0000256" key="2">
    <source>
        <dbReference type="ARBA" id="ARBA00004435"/>
    </source>
</evidence>
<keyword evidence="8" id="KW-0132">Cell division</keyword>
<feature type="compositionally biased region" description="Polar residues" evidence="12">
    <location>
        <begin position="365"/>
        <end position="374"/>
    </location>
</feature>
<evidence type="ECO:0000259" key="14">
    <source>
        <dbReference type="PROSITE" id="PS51745"/>
    </source>
</evidence>
<dbReference type="Gene3D" id="2.30.42.10">
    <property type="match status" value="1"/>
</dbReference>
<evidence type="ECO:0000256" key="5">
    <source>
        <dbReference type="ARBA" id="ARBA00022427"/>
    </source>
</evidence>
<dbReference type="SUPFAM" id="SSF54277">
    <property type="entry name" value="CAD &amp; PB1 domains"/>
    <property type="match status" value="1"/>
</dbReference>
<keyword evidence="11" id="KW-0131">Cell cycle</keyword>
<evidence type="ECO:0000256" key="11">
    <source>
        <dbReference type="ARBA" id="ARBA00023306"/>
    </source>
</evidence>
<dbReference type="CDD" id="cd06403">
    <property type="entry name" value="PB1_Par6"/>
    <property type="match status" value="1"/>
</dbReference>
<comment type="caution">
    <text evidence="15">The sequence shown here is derived from an EMBL/GenBank/DDBJ whole genome shotgun (WGS) entry which is preliminary data.</text>
</comment>
<proteinExistence type="inferred from homology"/>
<dbReference type="GO" id="GO:0005886">
    <property type="term" value="C:plasma membrane"/>
    <property type="evidence" value="ECO:0007669"/>
    <property type="project" value="UniProtKB-SubCell"/>
</dbReference>
<feature type="compositionally biased region" description="Low complexity" evidence="12">
    <location>
        <begin position="340"/>
        <end position="350"/>
    </location>
</feature>
<name>A0ABD0X2P5_UMBPY</name>
<dbReference type="Proteomes" id="UP001557470">
    <property type="component" value="Unassembled WGS sequence"/>
</dbReference>
<evidence type="ECO:0000256" key="1">
    <source>
        <dbReference type="ARBA" id="ARBA00004236"/>
    </source>
</evidence>
<gene>
    <name evidence="15" type="ORF">UPYG_G00157610</name>
</gene>
<evidence type="ECO:0000256" key="9">
    <source>
        <dbReference type="ARBA" id="ARBA00022949"/>
    </source>
</evidence>
<dbReference type="CDD" id="cd06718">
    <property type="entry name" value="PDZ_Par6-like"/>
    <property type="match status" value="1"/>
</dbReference>
<dbReference type="InterPro" id="IPR036034">
    <property type="entry name" value="PDZ_sf"/>
</dbReference>
<dbReference type="PROSITE" id="PS51745">
    <property type="entry name" value="PB1"/>
    <property type="match status" value="1"/>
</dbReference>
<keyword evidence="16" id="KW-1185">Reference proteome</keyword>
<dbReference type="PANTHER" id="PTHR14102">
    <property type="entry name" value="PAR-6-RELATED"/>
    <property type="match status" value="1"/>
</dbReference>